<evidence type="ECO:0000313" key="3">
    <source>
        <dbReference type="Proteomes" id="UP000789342"/>
    </source>
</evidence>
<dbReference type="EMBL" id="CAJVPV010011788">
    <property type="protein sequence ID" value="CAG8664446.1"/>
    <property type="molecule type" value="Genomic_DNA"/>
</dbReference>
<accession>A0A9N9E4J8</accession>
<dbReference type="AlphaFoldDB" id="A0A9N9E4J8"/>
<dbReference type="Proteomes" id="UP000789342">
    <property type="component" value="Unassembled WGS sequence"/>
</dbReference>
<evidence type="ECO:0000259" key="1">
    <source>
        <dbReference type="Pfam" id="PF00582"/>
    </source>
</evidence>
<dbReference type="InterPro" id="IPR006015">
    <property type="entry name" value="Universal_stress_UspA"/>
</dbReference>
<evidence type="ECO:0000313" key="2">
    <source>
        <dbReference type="EMBL" id="CAG8664446.1"/>
    </source>
</evidence>
<organism evidence="2 3">
    <name type="scientific">Acaulospora morrowiae</name>
    <dbReference type="NCBI Taxonomy" id="94023"/>
    <lineage>
        <taxon>Eukaryota</taxon>
        <taxon>Fungi</taxon>
        <taxon>Fungi incertae sedis</taxon>
        <taxon>Mucoromycota</taxon>
        <taxon>Glomeromycotina</taxon>
        <taxon>Glomeromycetes</taxon>
        <taxon>Diversisporales</taxon>
        <taxon>Acaulosporaceae</taxon>
        <taxon>Acaulospora</taxon>
    </lineage>
</organism>
<gene>
    <name evidence="2" type="ORF">AMORRO_LOCUS10549</name>
</gene>
<dbReference type="InterPro" id="IPR006016">
    <property type="entry name" value="UspA"/>
</dbReference>
<feature type="non-terminal residue" evidence="2">
    <location>
        <position position="166"/>
    </location>
</feature>
<reference evidence="2" key="1">
    <citation type="submission" date="2021-06" db="EMBL/GenBank/DDBJ databases">
        <authorList>
            <person name="Kallberg Y."/>
            <person name="Tangrot J."/>
            <person name="Rosling A."/>
        </authorList>
    </citation>
    <scope>NUCLEOTIDE SEQUENCE</scope>
    <source>
        <strain evidence="2">CL551</strain>
    </source>
</reference>
<protein>
    <submittedName>
        <fullName evidence="2">13505_t:CDS:1</fullName>
    </submittedName>
</protein>
<comment type="caution">
    <text evidence="2">The sequence shown here is derived from an EMBL/GenBank/DDBJ whole genome shotgun (WGS) entry which is preliminary data.</text>
</comment>
<dbReference type="Pfam" id="PF00582">
    <property type="entry name" value="Usp"/>
    <property type="match status" value="1"/>
</dbReference>
<dbReference type="OrthoDB" id="843225at2759"/>
<keyword evidence="3" id="KW-1185">Reference proteome</keyword>
<dbReference type="SUPFAM" id="SSF52402">
    <property type="entry name" value="Adenine nucleotide alpha hydrolases-like"/>
    <property type="match status" value="1"/>
</dbReference>
<dbReference type="Gene3D" id="3.40.50.620">
    <property type="entry name" value="HUPs"/>
    <property type="match status" value="1"/>
</dbReference>
<name>A0A9N9E4J8_9GLOM</name>
<proteinExistence type="predicted"/>
<dbReference type="PRINTS" id="PR01438">
    <property type="entry name" value="UNVRSLSTRESS"/>
</dbReference>
<feature type="domain" description="UspA" evidence="1">
    <location>
        <begin position="3"/>
        <end position="165"/>
    </location>
</feature>
<dbReference type="PANTHER" id="PTHR31964">
    <property type="entry name" value="ADENINE NUCLEOTIDE ALPHA HYDROLASES-LIKE SUPERFAMILY PROTEIN"/>
    <property type="match status" value="1"/>
</dbReference>
<dbReference type="InterPro" id="IPR014729">
    <property type="entry name" value="Rossmann-like_a/b/a_fold"/>
</dbReference>
<dbReference type="PANTHER" id="PTHR31964:SF113">
    <property type="entry name" value="USPA DOMAIN-CONTAINING PROTEIN"/>
    <property type="match status" value="1"/>
</dbReference>
<sequence length="166" mass="18572">TYKILVAAEESNISFNAIQYAFDLCSRLSASYTLSIIYVVALNPETNVPFIHSLDRASNLNILLEAKETVAKIKEHLKKFESIHPNVKYQFIEHEDHGLVGEILKGYIEKKQPDLNLLIVGSRNLDGLQKVCALFPRASSVLSLVLSSTSDYLVKNIRCPVTIVKP</sequence>